<protein>
    <recommendedName>
        <fullName evidence="2">F-box domain-containing protein</fullName>
    </recommendedName>
</protein>
<dbReference type="CDD" id="cd09917">
    <property type="entry name" value="F-box_SF"/>
    <property type="match status" value="1"/>
</dbReference>
<proteinExistence type="predicted"/>
<accession>A0A2C5YNB9</accession>
<dbReference type="EMBL" id="NJES01000966">
    <property type="protein sequence ID" value="PHH68421.1"/>
    <property type="molecule type" value="Genomic_DNA"/>
</dbReference>
<dbReference type="InterPro" id="IPR036047">
    <property type="entry name" value="F-box-like_dom_sf"/>
</dbReference>
<dbReference type="SUPFAM" id="SSF81383">
    <property type="entry name" value="F-box domain"/>
    <property type="match status" value="1"/>
</dbReference>
<reference evidence="3 4" key="1">
    <citation type="submission" date="2017-06" db="EMBL/GenBank/DDBJ databases">
        <title>Ant-infecting Ophiocordyceps genomes reveal a high diversity of potential behavioral manipulation genes and a possible major role for enterotoxins.</title>
        <authorList>
            <person name="De Bekker C."/>
            <person name="Evans H.C."/>
            <person name="Brachmann A."/>
            <person name="Hughes D.P."/>
        </authorList>
    </citation>
    <scope>NUCLEOTIDE SEQUENCE [LARGE SCALE GENOMIC DNA]</scope>
    <source>
        <strain evidence="3 4">Map16</strain>
    </source>
</reference>
<evidence type="ECO:0000313" key="4">
    <source>
        <dbReference type="Proteomes" id="UP000226431"/>
    </source>
</evidence>
<sequence length="258" mass="27782">MDRVFVLVSAPSPALSAAPTRRVSFMAALSMDRSAVMVGMSRLILTHILSHLHPDSHPAVALVSKRFYALVTSPHAWRMAFLRYFAGHTVVEPVDHDADKRISPASGVVRLDTRYFSRLTALAGWRSEYLLRTRLLRGLTRGKPGSRPGAVGSSGRAANRTSAVLTYNSKLLCPITNVHAILSNGGKPPRVIHGAAHLGVATISDPTTGKVEKWGLEDPFFVAQMQVAALPYGEGGGPASVPSVMDRDVRSVSGRRGR</sequence>
<evidence type="ECO:0000256" key="1">
    <source>
        <dbReference type="SAM" id="MobiDB-lite"/>
    </source>
</evidence>
<feature type="region of interest" description="Disordered" evidence="1">
    <location>
        <begin position="236"/>
        <end position="258"/>
    </location>
</feature>
<dbReference type="AlphaFoldDB" id="A0A2C5YNB9"/>
<dbReference type="STRING" id="2004952.A0A2C5YNB9"/>
<keyword evidence="4" id="KW-1185">Reference proteome</keyword>
<name>A0A2C5YNB9_9HYPO</name>
<evidence type="ECO:0000259" key="2">
    <source>
        <dbReference type="Pfam" id="PF12937"/>
    </source>
</evidence>
<dbReference type="Proteomes" id="UP000226431">
    <property type="component" value="Unassembled WGS sequence"/>
</dbReference>
<dbReference type="Pfam" id="PF12937">
    <property type="entry name" value="F-box-like"/>
    <property type="match status" value="1"/>
</dbReference>
<comment type="caution">
    <text evidence="3">The sequence shown here is derived from an EMBL/GenBank/DDBJ whole genome shotgun (WGS) entry which is preliminary data.</text>
</comment>
<gene>
    <name evidence="3" type="ORF">CDD80_7526</name>
</gene>
<evidence type="ECO:0000313" key="3">
    <source>
        <dbReference type="EMBL" id="PHH68421.1"/>
    </source>
</evidence>
<dbReference type="InterPro" id="IPR001810">
    <property type="entry name" value="F-box_dom"/>
</dbReference>
<feature type="domain" description="F-box" evidence="2">
    <location>
        <begin position="44"/>
        <end position="82"/>
    </location>
</feature>
<dbReference type="Gene3D" id="1.20.1280.50">
    <property type="match status" value="1"/>
</dbReference>
<dbReference type="OrthoDB" id="2095648at2759"/>
<organism evidence="3 4">
    <name type="scientific">Ophiocordyceps camponoti-rufipedis</name>
    <dbReference type="NCBI Taxonomy" id="2004952"/>
    <lineage>
        <taxon>Eukaryota</taxon>
        <taxon>Fungi</taxon>
        <taxon>Dikarya</taxon>
        <taxon>Ascomycota</taxon>
        <taxon>Pezizomycotina</taxon>
        <taxon>Sordariomycetes</taxon>
        <taxon>Hypocreomycetidae</taxon>
        <taxon>Hypocreales</taxon>
        <taxon>Ophiocordycipitaceae</taxon>
        <taxon>Ophiocordyceps</taxon>
    </lineage>
</organism>